<name>A0ABP1Q9A9_9HEXA</name>
<keyword evidence="2" id="KW-1133">Transmembrane helix</keyword>
<evidence type="ECO:0000313" key="3">
    <source>
        <dbReference type="EMBL" id="CAL8087235.1"/>
    </source>
</evidence>
<evidence type="ECO:0000313" key="4">
    <source>
        <dbReference type="Proteomes" id="UP001642540"/>
    </source>
</evidence>
<organism evidence="3 4">
    <name type="scientific">Orchesella dallaii</name>
    <dbReference type="NCBI Taxonomy" id="48710"/>
    <lineage>
        <taxon>Eukaryota</taxon>
        <taxon>Metazoa</taxon>
        <taxon>Ecdysozoa</taxon>
        <taxon>Arthropoda</taxon>
        <taxon>Hexapoda</taxon>
        <taxon>Collembola</taxon>
        <taxon>Entomobryomorpha</taxon>
        <taxon>Entomobryoidea</taxon>
        <taxon>Orchesellidae</taxon>
        <taxon>Orchesellinae</taxon>
        <taxon>Orchesella</taxon>
    </lineage>
</organism>
<keyword evidence="2" id="KW-0472">Membrane</keyword>
<dbReference type="Proteomes" id="UP001642540">
    <property type="component" value="Unassembled WGS sequence"/>
</dbReference>
<accession>A0ABP1Q9A9</accession>
<gene>
    <name evidence="3" type="ORF">ODALV1_LOCUS6672</name>
</gene>
<feature type="transmembrane region" description="Helical" evidence="2">
    <location>
        <begin position="137"/>
        <end position="158"/>
    </location>
</feature>
<proteinExistence type="predicted"/>
<feature type="compositionally biased region" description="Basic and acidic residues" evidence="1">
    <location>
        <begin position="308"/>
        <end position="319"/>
    </location>
</feature>
<protein>
    <submittedName>
        <fullName evidence="3">Uncharacterized protein</fullName>
    </submittedName>
</protein>
<comment type="caution">
    <text evidence="3">The sequence shown here is derived from an EMBL/GenBank/DDBJ whole genome shotgun (WGS) entry which is preliminary data.</text>
</comment>
<dbReference type="EMBL" id="CAXLJM020000020">
    <property type="protein sequence ID" value="CAL8087235.1"/>
    <property type="molecule type" value="Genomic_DNA"/>
</dbReference>
<reference evidence="3 4" key="1">
    <citation type="submission" date="2024-08" db="EMBL/GenBank/DDBJ databases">
        <authorList>
            <person name="Cucini C."/>
            <person name="Frati F."/>
        </authorList>
    </citation>
    <scope>NUCLEOTIDE SEQUENCE [LARGE SCALE GENOMIC DNA]</scope>
</reference>
<feature type="region of interest" description="Disordered" evidence="1">
    <location>
        <begin position="303"/>
        <end position="324"/>
    </location>
</feature>
<keyword evidence="4" id="KW-1185">Reference proteome</keyword>
<evidence type="ECO:0000256" key="1">
    <source>
        <dbReference type="SAM" id="MobiDB-lite"/>
    </source>
</evidence>
<evidence type="ECO:0000256" key="2">
    <source>
        <dbReference type="SAM" id="Phobius"/>
    </source>
</evidence>
<sequence length="492" mass="58831">MKFRPTLQKIYELVDDELVIPQWLQSDSYDTNREKSGVDERYIRYPHPEQRYKVTTNNDELLILSQEKNQLIPSVKALLKTKKAPKKLVKQDIRFLFATGLNARHRYAEGIQLRRLSYGNTDEVIVPFLYYLTGWPFMLLVFFGIAVFLVPVLGYVLVHTGFKVGRFYKYFLWGPIKNMLRLLLIKRELNNQSWVRYLAPDYFLAPRSTFKVPYLLRNDVFEDIPHEVTSIYTPPINPIDYTMYVLSREDYDELDLEMDELEYIDELLQFRETNPKDVARLLKFRLGVDKFYCYFDEDILSEEDEEDEKKVEEPPKEEPPLPPTEIEIAQKKKEDEEQENRYLEVLRFDEPWMHPEFDDTFKGPRAELKEIQQRREYINDLKEDIKTLHKLLQRESQYDADYQELSVDKKKALQAETKKLVSRHLRYSTLTKERIAELEPSERIRNIRNVALSKYLPLIDTMSHYNHRLNLRHEKQKDPAKRRVQLDVFGGP</sequence>
<keyword evidence="2" id="KW-0812">Transmembrane</keyword>